<accession>A0A6V7RKN2</accession>
<dbReference type="EMBL" id="CAJEWD010000008">
    <property type="protein sequence ID" value="CAD2078715.1"/>
    <property type="molecule type" value="Genomic_DNA"/>
</dbReference>
<dbReference type="GO" id="GO:0006508">
    <property type="term" value="P:proteolysis"/>
    <property type="evidence" value="ECO:0007669"/>
    <property type="project" value="UniProtKB-KW"/>
</dbReference>
<name>A0A6V7RKN2_9STAP</name>
<organism evidence="8 9">
    <name type="scientific">Jeotgalicoccus meleagridis</name>
    <dbReference type="NCBI Taxonomy" id="2759181"/>
    <lineage>
        <taxon>Bacteria</taxon>
        <taxon>Bacillati</taxon>
        <taxon>Bacillota</taxon>
        <taxon>Bacilli</taxon>
        <taxon>Bacillales</taxon>
        <taxon>Staphylococcaceae</taxon>
        <taxon>Jeotgalicoccus</taxon>
    </lineage>
</organism>
<keyword evidence="9" id="KW-1185">Reference proteome</keyword>
<comment type="caution">
    <text evidence="8">The sequence shown here is derived from an EMBL/GenBank/DDBJ whole genome shotgun (WGS) entry which is preliminary data.</text>
</comment>
<dbReference type="GO" id="GO:0008237">
    <property type="term" value="F:metallopeptidase activity"/>
    <property type="evidence" value="ECO:0007669"/>
    <property type="project" value="UniProtKB-KW"/>
</dbReference>
<comment type="similarity">
    <text evidence="1">Belongs to the UPF0758 family.</text>
</comment>
<dbReference type="InterPro" id="IPR037518">
    <property type="entry name" value="MPN"/>
</dbReference>
<dbReference type="InterPro" id="IPR025657">
    <property type="entry name" value="RadC_JAB"/>
</dbReference>
<feature type="domain" description="MPN" evidence="7">
    <location>
        <begin position="106"/>
        <end position="186"/>
    </location>
</feature>
<evidence type="ECO:0000256" key="3">
    <source>
        <dbReference type="ARBA" id="ARBA00022723"/>
    </source>
</evidence>
<dbReference type="RefSeq" id="WP_235962254.1">
    <property type="nucleotide sequence ID" value="NZ_CAJEWD010000008.1"/>
</dbReference>
<dbReference type="InterPro" id="IPR046778">
    <property type="entry name" value="UPF0758_N"/>
</dbReference>
<evidence type="ECO:0000313" key="9">
    <source>
        <dbReference type="Proteomes" id="UP000589351"/>
    </source>
</evidence>
<dbReference type="NCBIfam" id="TIGR00608">
    <property type="entry name" value="radc"/>
    <property type="match status" value="1"/>
</dbReference>
<reference evidence="8 9" key="1">
    <citation type="submission" date="2020-07" db="EMBL/GenBank/DDBJ databases">
        <authorList>
            <person name="Criscuolo A."/>
        </authorList>
    </citation>
    <scope>NUCLEOTIDE SEQUENCE [LARGE SCALE GENOMIC DNA]</scope>
    <source>
        <strain evidence="8">CIP111649</strain>
    </source>
</reference>
<evidence type="ECO:0000256" key="5">
    <source>
        <dbReference type="ARBA" id="ARBA00022833"/>
    </source>
</evidence>
<sequence>MSSELMIREMADFDKPRERLLYYGADKLTNQELLAILIATGNKNESSISLAAKVLKELPSIRELRDITYEELTTIKGIGKVKAITILAFIELAVRMHSHSREETHYIRSPEDVSNILMEKIRYYNQEHFIVLYLTTKNMVIEEKTLFIGSLNSSLVHPREIFREAVKRKLLLYVCIITGESICRSI</sequence>
<dbReference type="InterPro" id="IPR001405">
    <property type="entry name" value="UPF0758"/>
</dbReference>
<evidence type="ECO:0000313" key="8">
    <source>
        <dbReference type="EMBL" id="CAD2078715.1"/>
    </source>
</evidence>
<evidence type="ECO:0000256" key="1">
    <source>
        <dbReference type="ARBA" id="ARBA00010243"/>
    </source>
</evidence>
<dbReference type="PANTHER" id="PTHR30471">
    <property type="entry name" value="DNA REPAIR PROTEIN RADC"/>
    <property type="match status" value="1"/>
</dbReference>
<keyword evidence="4" id="KW-0378">Hydrolase</keyword>
<proteinExistence type="inferred from homology"/>
<evidence type="ECO:0000256" key="2">
    <source>
        <dbReference type="ARBA" id="ARBA00022670"/>
    </source>
</evidence>
<keyword evidence="3" id="KW-0479">Metal-binding</keyword>
<dbReference type="Pfam" id="PF04002">
    <property type="entry name" value="RadC"/>
    <property type="match status" value="1"/>
</dbReference>
<keyword evidence="2" id="KW-0645">Protease</keyword>
<dbReference type="SUPFAM" id="SSF47781">
    <property type="entry name" value="RuvA domain 2-like"/>
    <property type="match status" value="1"/>
</dbReference>
<evidence type="ECO:0000259" key="7">
    <source>
        <dbReference type="PROSITE" id="PS50249"/>
    </source>
</evidence>
<dbReference type="Gene3D" id="3.40.140.10">
    <property type="entry name" value="Cytidine Deaminase, domain 2"/>
    <property type="match status" value="1"/>
</dbReference>
<dbReference type="PANTHER" id="PTHR30471:SF3">
    <property type="entry name" value="UPF0758 PROTEIN YEES-RELATED"/>
    <property type="match status" value="1"/>
</dbReference>
<gene>
    <name evidence="8" type="ORF">JEODO184_01459</name>
</gene>
<protein>
    <recommendedName>
        <fullName evidence="7">MPN domain-containing protein</fullName>
    </recommendedName>
</protein>
<dbReference type="Pfam" id="PF20582">
    <property type="entry name" value="UPF0758_N"/>
    <property type="match status" value="1"/>
</dbReference>
<evidence type="ECO:0000256" key="6">
    <source>
        <dbReference type="ARBA" id="ARBA00023049"/>
    </source>
</evidence>
<dbReference type="AlphaFoldDB" id="A0A6V7RKN2"/>
<dbReference type="GO" id="GO:0046872">
    <property type="term" value="F:metal ion binding"/>
    <property type="evidence" value="ECO:0007669"/>
    <property type="project" value="UniProtKB-KW"/>
</dbReference>
<dbReference type="Proteomes" id="UP000589351">
    <property type="component" value="Unassembled WGS sequence"/>
</dbReference>
<keyword evidence="5" id="KW-0862">Zinc</keyword>
<dbReference type="PROSITE" id="PS50249">
    <property type="entry name" value="MPN"/>
    <property type="match status" value="1"/>
</dbReference>
<keyword evidence="6" id="KW-0482">Metalloprotease</keyword>
<dbReference type="InterPro" id="IPR010994">
    <property type="entry name" value="RuvA_2-like"/>
</dbReference>
<evidence type="ECO:0000256" key="4">
    <source>
        <dbReference type="ARBA" id="ARBA00022801"/>
    </source>
</evidence>